<reference evidence="1" key="1">
    <citation type="submission" date="2018-02" db="EMBL/GenBank/DDBJ databases">
        <title>Rhizophora mucronata_Transcriptome.</title>
        <authorList>
            <person name="Meera S.P."/>
            <person name="Sreeshan A."/>
            <person name="Augustine A."/>
        </authorList>
    </citation>
    <scope>NUCLEOTIDE SEQUENCE</scope>
    <source>
        <tissue evidence="1">Leaf</tissue>
    </source>
</reference>
<sequence length="54" mass="5983">MVDLDGGKLPLASIWDRKMVCGKISSFTIGKHRTSQEHSDFDRSNFSCVVPATL</sequence>
<name>A0A2P2LMA2_RHIMU</name>
<accession>A0A2P2LMA2</accession>
<organism evidence="1">
    <name type="scientific">Rhizophora mucronata</name>
    <name type="common">Asiatic mangrove</name>
    <dbReference type="NCBI Taxonomy" id="61149"/>
    <lineage>
        <taxon>Eukaryota</taxon>
        <taxon>Viridiplantae</taxon>
        <taxon>Streptophyta</taxon>
        <taxon>Embryophyta</taxon>
        <taxon>Tracheophyta</taxon>
        <taxon>Spermatophyta</taxon>
        <taxon>Magnoliopsida</taxon>
        <taxon>eudicotyledons</taxon>
        <taxon>Gunneridae</taxon>
        <taxon>Pentapetalae</taxon>
        <taxon>rosids</taxon>
        <taxon>fabids</taxon>
        <taxon>Malpighiales</taxon>
        <taxon>Rhizophoraceae</taxon>
        <taxon>Rhizophora</taxon>
    </lineage>
</organism>
<dbReference type="AlphaFoldDB" id="A0A2P2LMA2"/>
<evidence type="ECO:0000313" key="1">
    <source>
        <dbReference type="EMBL" id="MBX19098.1"/>
    </source>
</evidence>
<dbReference type="EMBL" id="GGEC01038614">
    <property type="protein sequence ID" value="MBX19098.1"/>
    <property type="molecule type" value="Transcribed_RNA"/>
</dbReference>
<proteinExistence type="predicted"/>
<protein>
    <submittedName>
        <fullName evidence="1">Uncharacterized protein</fullName>
    </submittedName>
</protein>